<evidence type="ECO:0000256" key="7">
    <source>
        <dbReference type="ARBA" id="ARBA00023136"/>
    </source>
</evidence>
<comment type="similarity">
    <text evidence="8">Belongs to the NhaC Na(+)/H(+) (TC 2.A.35) antiporter family.</text>
</comment>
<feature type="transmembrane region" description="Helical" evidence="9">
    <location>
        <begin position="423"/>
        <end position="441"/>
    </location>
</feature>
<keyword evidence="2" id="KW-0813">Transport</keyword>
<dbReference type="InterPro" id="IPR004770">
    <property type="entry name" value="Na/H_antiport_NhaC"/>
</dbReference>
<keyword evidence="6 9" id="KW-1133">Transmembrane helix</keyword>
<feature type="transmembrane region" description="Helical" evidence="9">
    <location>
        <begin position="199"/>
        <end position="219"/>
    </location>
</feature>
<keyword evidence="5 9" id="KW-0812">Transmembrane</keyword>
<evidence type="ECO:0000256" key="2">
    <source>
        <dbReference type="ARBA" id="ARBA00022448"/>
    </source>
</evidence>
<dbReference type="EMBL" id="UINC01016414">
    <property type="protein sequence ID" value="SVA68354.1"/>
    <property type="molecule type" value="Genomic_DNA"/>
</dbReference>
<feature type="transmembrane region" description="Helical" evidence="9">
    <location>
        <begin position="140"/>
        <end position="168"/>
    </location>
</feature>
<comment type="subcellular location">
    <subcellularLocation>
        <location evidence="1">Cell membrane</location>
        <topology evidence="1">Multi-pass membrane protein</topology>
    </subcellularLocation>
</comment>
<feature type="transmembrane region" description="Helical" evidence="9">
    <location>
        <begin position="447"/>
        <end position="470"/>
    </location>
</feature>
<dbReference type="Pfam" id="PF03553">
    <property type="entry name" value="Na_H_antiporter"/>
    <property type="match status" value="1"/>
</dbReference>
<evidence type="ECO:0000256" key="1">
    <source>
        <dbReference type="ARBA" id="ARBA00004651"/>
    </source>
</evidence>
<gene>
    <name evidence="11" type="ORF">METZ01_LOCUS121208</name>
</gene>
<accession>A0A381XUA7</accession>
<sequence>MNRAKISFKSALTPIIFLIVLVVYGLILRPQFLGQDALPLEITFILAAIITIIQLVWMGHSWIEIQKSIVKKLASAMPAWFIIFSIGILISSWIVSGTIPMLVYYGIKIIHPSYIYFFAFIVPIIFSTMTGTSWGSVGTVGIVIVGIATVLGANLGITVGAIVGGAFFGDKMSPLSDTTNIAAMATEVDLYDHIHSMTYTTLPSALIAAIIYVVLGFIYPPLSQNLETLSTLAFLNGLQSIFTFNILLVIPPLVVLIGSLKRMPTLPVMFISIGSASFLALVIQPFSLEQIIASLHKGFHTDMAPWATSLPLEVMELVNRGGLYYLAEAVITAMIIFIFIGAMDHINAMPIVIDKVFGFAQSRSATILSTLVATAFTNAMTSNQYATTFIVGDAFKTKFDQLKIHRKVLSRSLEDTGTMLESIVPWTPTALFIVMTLGVPVSEYWHWQFLSLINFMIAPALAITGIGCFYNEKNSL</sequence>
<evidence type="ECO:0000256" key="6">
    <source>
        <dbReference type="ARBA" id="ARBA00022989"/>
    </source>
</evidence>
<feature type="transmembrane region" description="Helical" evidence="9">
    <location>
        <begin position="266"/>
        <end position="286"/>
    </location>
</feature>
<dbReference type="AlphaFoldDB" id="A0A381XUA7"/>
<organism evidence="11">
    <name type="scientific">marine metagenome</name>
    <dbReference type="NCBI Taxonomy" id="408172"/>
    <lineage>
        <taxon>unclassified sequences</taxon>
        <taxon>metagenomes</taxon>
        <taxon>ecological metagenomes</taxon>
    </lineage>
</organism>
<feature type="transmembrane region" description="Helical" evidence="9">
    <location>
        <begin position="6"/>
        <end position="28"/>
    </location>
</feature>
<evidence type="ECO:0000313" key="11">
    <source>
        <dbReference type="EMBL" id="SVA68354.1"/>
    </source>
</evidence>
<dbReference type="InterPro" id="IPR018461">
    <property type="entry name" value="Na/H_Antiport_NhaC-like_C"/>
</dbReference>
<name>A0A381XUA7_9ZZZZ</name>
<reference evidence="11" key="1">
    <citation type="submission" date="2018-05" db="EMBL/GenBank/DDBJ databases">
        <authorList>
            <person name="Lanie J.A."/>
            <person name="Ng W.-L."/>
            <person name="Kazmierczak K.M."/>
            <person name="Andrzejewski T.M."/>
            <person name="Davidsen T.M."/>
            <person name="Wayne K.J."/>
            <person name="Tettelin H."/>
            <person name="Glass J.I."/>
            <person name="Rusch D."/>
            <person name="Podicherti R."/>
            <person name="Tsui H.-C.T."/>
            <person name="Winkler M.E."/>
        </authorList>
    </citation>
    <scope>NUCLEOTIDE SEQUENCE</scope>
</reference>
<evidence type="ECO:0000256" key="3">
    <source>
        <dbReference type="ARBA" id="ARBA00022449"/>
    </source>
</evidence>
<dbReference type="PANTHER" id="PTHR33451">
    <property type="entry name" value="MALATE-2H(+)/NA(+)-LACTATE ANTIPORTER"/>
    <property type="match status" value="1"/>
</dbReference>
<keyword evidence="3" id="KW-0050">Antiport</keyword>
<keyword evidence="7 9" id="KW-0472">Membrane</keyword>
<feature type="transmembrane region" description="Helical" evidence="9">
    <location>
        <begin position="322"/>
        <end position="342"/>
    </location>
</feature>
<dbReference type="GO" id="GO:0005886">
    <property type="term" value="C:plasma membrane"/>
    <property type="evidence" value="ECO:0007669"/>
    <property type="project" value="UniProtKB-SubCell"/>
</dbReference>
<keyword evidence="4" id="KW-1003">Cell membrane</keyword>
<proteinExistence type="inferred from homology"/>
<dbReference type="PANTHER" id="PTHR33451:SF3">
    <property type="entry name" value="MALATE-2H(+)_NA(+)-LACTATE ANTIPORTER"/>
    <property type="match status" value="1"/>
</dbReference>
<evidence type="ECO:0000256" key="8">
    <source>
        <dbReference type="ARBA" id="ARBA00038435"/>
    </source>
</evidence>
<dbReference type="GO" id="GO:0015297">
    <property type="term" value="F:antiporter activity"/>
    <property type="evidence" value="ECO:0007669"/>
    <property type="project" value="UniProtKB-KW"/>
</dbReference>
<feature type="transmembrane region" description="Helical" evidence="9">
    <location>
        <begin position="40"/>
        <end position="59"/>
    </location>
</feature>
<feature type="transmembrane region" description="Helical" evidence="9">
    <location>
        <begin position="114"/>
        <end position="134"/>
    </location>
</feature>
<evidence type="ECO:0000256" key="4">
    <source>
        <dbReference type="ARBA" id="ARBA00022475"/>
    </source>
</evidence>
<feature type="transmembrane region" description="Helical" evidence="9">
    <location>
        <begin position="239"/>
        <end position="259"/>
    </location>
</feature>
<evidence type="ECO:0000256" key="5">
    <source>
        <dbReference type="ARBA" id="ARBA00022692"/>
    </source>
</evidence>
<protein>
    <recommendedName>
        <fullName evidence="10">Na+/H+ antiporter NhaC-like C-terminal domain-containing protein</fullName>
    </recommendedName>
</protein>
<dbReference type="InterPro" id="IPR052180">
    <property type="entry name" value="NhaC_Na-H+_Antiporter"/>
</dbReference>
<feature type="transmembrane region" description="Helical" evidence="9">
    <location>
        <begin position="79"/>
        <end position="107"/>
    </location>
</feature>
<dbReference type="NCBIfam" id="TIGR00931">
    <property type="entry name" value="antiport_nhaC"/>
    <property type="match status" value="1"/>
</dbReference>
<evidence type="ECO:0000259" key="10">
    <source>
        <dbReference type="Pfam" id="PF03553"/>
    </source>
</evidence>
<feature type="domain" description="Na+/H+ antiporter NhaC-like C-terminal" evidence="10">
    <location>
        <begin position="165"/>
        <end position="466"/>
    </location>
</feature>
<evidence type="ECO:0000256" key="9">
    <source>
        <dbReference type="SAM" id="Phobius"/>
    </source>
</evidence>